<dbReference type="CDD" id="cd23992">
    <property type="entry name" value="PBP_GOBP"/>
    <property type="match status" value="2"/>
</dbReference>
<feature type="signal peptide" evidence="2">
    <location>
        <begin position="1"/>
        <end position="19"/>
    </location>
</feature>
<evidence type="ECO:0008006" key="5">
    <source>
        <dbReference type="Google" id="ProtNLM"/>
    </source>
</evidence>
<dbReference type="OrthoDB" id="7580540at2759"/>
<dbReference type="PANTHER" id="PTHR11857">
    <property type="entry name" value="ODORANT BINDING PROTEIN-RELATED"/>
    <property type="match status" value="1"/>
</dbReference>
<dbReference type="GO" id="GO:0005615">
    <property type="term" value="C:extracellular space"/>
    <property type="evidence" value="ECO:0007669"/>
    <property type="project" value="TreeGrafter"/>
</dbReference>
<dbReference type="AlphaFoldDB" id="A0A154PNV4"/>
<evidence type="ECO:0000313" key="3">
    <source>
        <dbReference type="EMBL" id="KZC13561.1"/>
    </source>
</evidence>
<sequence>MKTILAMTCLLAAATAVRGLDQDSIIPKYMEYLMPDMKPCAEEFHVTEEQVTAIQKGGGGMDMKQLGCMKACVMKRFGVIQGTDFHLEPINKMIETVHADKPEDIVIVKKIATDCLDDKALTVCTAFLVVDMSKIQKLIRNEHLNDNEKKLLNTLSCFVACIFEKSNIMQNDKIQLDSLLQVAEKNNIPMSPELKGEFSKCVDNDDMRNLQRLVTKELTERIDQEGVKRASRALVCCAQLEGTMVGPKIQMSKVHVIIDNMGVPPEVKLPLLRIMTECNNEDDMGNLEQVVTKEVTEKIDSKGVKRASRALVCCAQLQGTMVGPKIQMSKIHQVIDTMGVPPEVRTPLLRIMNECSSEGTITMKITAILLCALSFVCYTMVQADEVMPPSCLEQAGVQIVDIPALLRDQTEEGSRKRACIAACYLQKMGLMNGNAINLELIDARIDKIMQNSDEKENLRQSIHECVANAAQEDECMVAQMFMKCGIDRLRLPLHNLLDKFYQ</sequence>
<dbReference type="Gene3D" id="1.10.238.20">
    <property type="entry name" value="Pheromone/general odorant binding protein domain"/>
    <property type="match status" value="3"/>
</dbReference>
<gene>
    <name evidence="3" type="ORF">WN55_05113</name>
</gene>
<dbReference type="EMBL" id="KQ435007">
    <property type="protein sequence ID" value="KZC13561.1"/>
    <property type="molecule type" value="Genomic_DNA"/>
</dbReference>
<reference evidence="3 4" key="1">
    <citation type="submission" date="2015-07" db="EMBL/GenBank/DDBJ databases">
        <title>The genome of Dufourea novaeangliae.</title>
        <authorList>
            <person name="Pan H."/>
            <person name="Kapheim K."/>
        </authorList>
    </citation>
    <scope>NUCLEOTIDE SEQUENCE [LARGE SCALE GENOMIC DNA]</scope>
    <source>
        <strain evidence="3">0120121106</strain>
        <tissue evidence="3">Whole body</tissue>
    </source>
</reference>
<evidence type="ECO:0000313" key="4">
    <source>
        <dbReference type="Proteomes" id="UP000076502"/>
    </source>
</evidence>
<dbReference type="SUPFAM" id="SSF47565">
    <property type="entry name" value="Insect pheromone/odorant-binding proteins"/>
    <property type="match status" value="3"/>
</dbReference>
<dbReference type="GO" id="GO:0007608">
    <property type="term" value="P:sensory perception of smell"/>
    <property type="evidence" value="ECO:0007669"/>
    <property type="project" value="TreeGrafter"/>
</dbReference>
<evidence type="ECO:0000256" key="2">
    <source>
        <dbReference type="SAM" id="SignalP"/>
    </source>
</evidence>
<proteinExistence type="predicted"/>
<feature type="chain" id="PRO_5007599651" description="Pheromone-binding protein-related protein 2" evidence="2">
    <location>
        <begin position="20"/>
        <end position="502"/>
    </location>
</feature>
<dbReference type="InterPro" id="IPR036728">
    <property type="entry name" value="PBP_GOBP_sf"/>
</dbReference>
<organism evidence="3 4">
    <name type="scientific">Dufourea novaeangliae</name>
    <name type="common">Sweat bee</name>
    <dbReference type="NCBI Taxonomy" id="178035"/>
    <lineage>
        <taxon>Eukaryota</taxon>
        <taxon>Metazoa</taxon>
        <taxon>Ecdysozoa</taxon>
        <taxon>Arthropoda</taxon>
        <taxon>Hexapoda</taxon>
        <taxon>Insecta</taxon>
        <taxon>Pterygota</taxon>
        <taxon>Neoptera</taxon>
        <taxon>Endopterygota</taxon>
        <taxon>Hymenoptera</taxon>
        <taxon>Apocrita</taxon>
        <taxon>Aculeata</taxon>
        <taxon>Apoidea</taxon>
        <taxon>Anthophila</taxon>
        <taxon>Halictidae</taxon>
        <taxon>Rophitinae</taxon>
        <taxon>Dufourea</taxon>
    </lineage>
</organism>
<dbReference type="Pfam" id="PF01395">
    <property type="entry name" value="PBP_GOBP"/>
    <property type="match status" value="3"/>
</dbReference>
<dbReference type="SMART" id="SM00708">
    <property type="entry name" value="PhBP"/>
    <property type="match status" value="2"/>
</dbReference>
<keyword evidence="4" id="KW-1185">Reference proteome</keyword>
<dbReference type="InterPro" id="IPR006170">
    <property type="entry name" value="PBP/GOBP"/>
</dbReference>
<name>A0A154PNV4_DUFNO</name>
<dbReference type="GO" id="GO:0005549">
    <property type="term" value="F:odorant binding"/>
    <property type="evidence" value="ECO:0007669"/>
    <property type="project" value="InterPro"/>
</dbReference>
<dbReference type="Proteomes" id="UP000076502">
    <property type="component" value="Unassembled WGS sequence"/>
</dbReference>
<evidence type="ECO:0000256" key="1">
    <source>
        <dbReference type="ARBA" id="ARBA00022729"/>
    </source>
</evidence>
<accession>A0A154PNV4</accession>
<protein>
    <recommendedName>
        <fullName evidence="5">Pheromone-binding protein-related protein 2</fullName>
    </recommendedName>
</protein>
<keyword evidence="1 2" id="KW-0732">Signal</keyword>